<comment type="caution">
    <text evidence="1">The sequence shown here is derived from an EMBL/GenBank/DDBJ whole genome shotgun (WGS) entry which is preliminary data.</text>
</comment>
<dbReference type="Proteomes" id="UP001143856">
    <property type="component" value="Unassembled WGS sequence"/>
</dbReference>
<accession>A0ACC1P6M3</accession>
<name>A0ACC1P6M3_9PEZI</name>
<organism evidence="1 2">
    <name type="scientific">Xylaria curta</name>
    <dbReference type="NCBI Taxonomy" id="42375"/>
    <lineage>
        <taxon>Eukaryota</taxon>
        <taxon>Fungi</taxon>
        <taxon>Dikarya</taxon>
        <taxon>Ascomycota</taxon>
        <taxon>Pezizomycotina</taxon>
        <taxon>Sordariomycetes</taxon>
        <taxon>Xylariomycetidae</taxon>
        <taxon>Xylariales</taxon>
        <taxon>Xylariaceae</taxon>
        <taxon>Xylaria</taxon>
    </lineage>
</organism>
<protein>
    <submittedName>
        <fullName evidence="1">Uncharacterized protein</fullName>
    </submittedName>
</protein>
<reference evidence="1" key="1">
    <citation type="submission" date="2022-10" db="EMBL/GenBank/DDBJ databases">
        <title>Genome Sequence of Xylaria curta.</title>
        <authorList>
            <person name="Buettner E."/>
        </authorList>
    </citation>
    <scope>NUCLEOTIDE SEQUENCE</scope>
    <source>
        <strain evidence="1">Babe10</strain>
    </source>
</reference>
<evidence type="ECO:0000313" key="2">
    <source>
        <dbReference type="Proteomes" id="UP001143856"/>
    </source>
</evidence>
<sequence>MPLLQSFRNLSPKTRIGVGLGLLAWGAVGLQISDRTEERYFKPTEEDHAALRDDGASDHNRRPGQRR</sequence>
<evidence type="ECO:0000313" key="1">
    <source>
        <dbReference type="EMBL" id="KAJ2987622.1"/>
    </source>
</evidence>
<keyword evidence="2" id="KW-1185">Reference proteome</keyword>
<proteinExistence type="predicted"/>
<dbReference type="EMBL" id="JAPDGR010000762">
    <property type="protein sequence ID" value="KAJ2987622.1"/>
    <property type="molecule type" value="Genomic_DNA"/>
</dbReference>
<gene>
    <name evidence="1" type="ORF">NUW58_g4400</name>
</gene>